<comment type="caution">
    <text evidence="14">The sequence shown here is derived from an EMBL/GenBank/DDBJ whole genome shotgun (WGS) entry which is preliminary data.</text>
</comment>
<evidence type="ECO:0000256" key="2">
    <source>
        <dbReference type="ARBA" id="ARBA00005816"/>
    </source>
</evidence>
<keyword evidence="6" id="KW-0862">Zinc</keyword>
<dbReference type="PANTHER" id="PTHR45884">
    <property type="entry name" value="N-ACETYLTRANSFERASE ECO"/>
    <property type="match status" value="1"/>
</dbReference>
<keyword evidence="7" id="KW-0539">Nucleus</keyword>
<keyword evidence="15" id="KW-1185">Reference proteome</keyword>
<dbReference type="EMBL" id="SCEB01214934">
    <property type="protein sequence ID" value="RXM32198.1"/>
    <property type="molecule type" value="Genomic_DNA"/>
</dbReference>
<feature type="region of interest" description="Disordered" evidence="11">
    <location>
        <begin position="1"/>
        <end position="20"/>
    </location>
</feature>
<sequence>MVTSGIGTPRKRKHSSEGHCPARAELASPVVCRSPLLPVAALPKPAKLQRNIKRNKVSDKQATDQLIIDAGQKHFGAIVCKSCGMIYTAGSTEDEFQHTQYHQSLLDKIKFVEWKKERVVAEYWDGKIILVLPDDPKYAVKKADEVRQLADNELGFKQVSLSCPSRSKTYLFVNSEKKIVGCLVAEQIKLAFRVLDEPVEQEELKKHELLEHHRAWCCSTKPENAICGISRIWVFSLMRRKGIGRRMVDAVRNTFMYGCHLTKEEIAFTDPTPDGKLFASNYCETPAFLVYNFIS</sequence>
<proteinExistence type="inferred from homology"/>
<accession>A0A444UAK8</accession>
<dbReference type="SUPFAM" id="SSF55729">
    <property type="entry name" value="Acyl-CoA N-acyltransferases (Nat)"/>
    <property type="match status" value="1"/>
</dbReference>
<evidence type="ECO:0000313" key="15">
    <source>
        <dbReference type="Proteomes" id="UP000289886"/>
    </source>
</evidence>
<organism evidence="14 15">
    <name type="scientific">Acipenser ruthenus</name>
    <name type="common">Sterlet sturgeon</name>
    <dbReference type="NCBI Taxonomy" id="7906"/>
    <lineage>
        <taxon>Eukaryota</taxon>
        <taxon>Metazoa</taxon>
        <taxon>Chordata</taxon>
        <taxon>Craniata</taxon>
        <taxon>Vertebrata</taxon>
        <taxon>Euteleostomi</taxon>
        <taxon>Actinopterygii</taxon>
        <taxon>Chondrostei</taxon>
        <taxon>Acipenseriformes</taxon>
        <taxon>Acipenseridae</taxon>
        <taxon>Acipenser</taxon>
    </lineage>
</organism>
<evidence type="ECO:0000313" key="14">
    <source>
        <dbReference type="EMBL" id="RXM32198.1"/>
    </source>
</evidence>
<keyword evidence="9" id="KW-0012">Acyltransferase</keyword>
<name>A0A444UAK8_ACIRT</name>
<evidence type="ECO:0000256" key="5">
    <source>
        <dbReference type="ARBA" id="ARBA00022771"/>
    </source>
</evidence>
<evidence type="ECO:0000256" key="9">
    <source>
        <dbReference type="ARBA" id="ARBA00023315"/>
    </source>
</evidence>
<comment type="similarity">
    <text evidence="2">Belongs to the acetyltransferase family. ECO subfamily.</text>
</comment>
<evidence type="ECO:0000256" key="3">
    <source>
        <dbReference type="ARBA" id="ARBA00022679"/>
    </source>
</evidence>
<comment type="subcellular location">
    <subcellularLocation>
        <location evidence="1">Nucleus</location>
    </subcellularLocation>
</comment>
<dbReference type="Gene3D" id="3.40.630.30">
    <property type="match status" value="1"/>
</dbReference>
<evidence type="ECO:0000256" key="1">
    <source>
        <dbReference type="ARBA" id="ARBA00004123"/>
    </source>
</evidence>
<evidence type="ECO:0000256" key="10">
    <source>
        <dbReference type="ARBA" id="ARBA00047902"/>
    </source>
</evidence>
<dbReference type="InterPro" id="IPR016181">
    <property type="entry name" value="Acyl_CoA_acyltransferase"/>
</dbReference>
<dbReference type="InterPro" id="IPR028009">
    <property type="entry name" value="ESCO_Acetyltransf_dom"/>
</dbReference>
<keyword evidence="5" id="KW-0863">Zinc-finger</keyword>
<feature type="domain" description="N-acetyltransferase ESCO zinc-finger" evidence="12">
    <location>
        <begin position="65"/>
        <end position="103"/>
    </location>
</feature>
<dbReference type="InterPro" id="IPR028005">
    <property type="entry name" value="AcTrfase_ESCO_Znf_dom"/>
</dbReference>
<dbReference type="AlphaFoldDB" id="A0A444UAK8"/>
<evidence type="ECO:0000256" key="11">
    <source>
        <dbReference type="SAM" id="MobiDB-lite"/>
    </source>
</evidence>
<evidence type="ECO:0000256" key="6">
    <source>
        <dbReference type="ARBA" id="ARBA00022833"/>
    </source>
</evidence>
<dbReference type="Proteomes" id="UP000289886">
    <property type="component" value="Unassembled WGS sequence"/>
</dbReference>
<keyword evidence="3 14" id="KW-0808">Transferase</keyword>
<keyword evidence="4" id="KW-0479">Metal-binding</keyword>
<comment type="catalytic activity">
    <reaction evidence="10">
        <text>L-lysyl-[protein] + acetyl-CoA = N(6)-acetyl-L-lysyl-[protein] + CoA + H(+)</text>
        <dbReference type="Rhea" id="RHEA:45948"/>
        <dbReference type="Rhea" id="RHEA-COMP:9752"/>
        <dbReference type="Rhea" id="RHEA-COMP:10731"/>
        <dbReference type="ChEBI" id="CHEBI:15378"/>
        <dbReference type="ChEBI" id="CHEBI:29969"/>
        <dbReference type="ChEBI" id="CHEBI:57287"/>
        <dbReference type="ChEBI" id="CHEBI:57288"/>
        <dbReference type="ChEBI" id="CHEBI:61930"/>
    </reaction>
</comment>
<protein>
    <submittedName>
        <fullName evidence="14">N-acetyltransferase ESCO2</fullName>
    </submittedName>
</protein>
<evidence type="ECO:0000259" key="13">
    <source>
        <dbReference type="Pfam" id="PF13880"/>
    </source>
</evidence>
<dbReference type="Pfam" id="PF13878">
    <property type="entry name" value="zf-C2H2_3"/>
    <property type="match status" value="1"/>
</dbReference>
<dbReference type="GO" id="GO:0061733">
    <property type="term" value="F:protein-lysine-acetyltransferase activity"/>
    <property type="evidence" value="ECO:0007669"/>
    <property type="project" value="TreeGrafter"/>
</dbReference>
<gene>
    <name evidence="14" type="ORF">EOD39_6307</name>
</gene>
<reference evidence="14 15" key="1">
    <citation type="submission" date="2019-01" db="EMBL/GenBank/DDBJ databases">
        <title>Draft Genome and Complete Hox-Cluster Characterization of the Sterlet Sturgeon (Acipenser ruthenus).</title>
        <authorList>
            <person name="Wei Q."/>
        </authorList>
    </citation>
    <scope>NUCLEOTIDE SEQUENCE [LARGE SCALE GENOMIC DNA]</scope>
    <source>
        <strain evidence="14">WHYD16114868_AA</strain>
        <tissue evidence="14">Blood</tissue>
    </source>
</reference>
<feature type="domain" description="N-acetyltransferase ESCO acetyl-transferase" evidence="13">
    <location>
        <begin position="224"/>
        <end position="291"/>
    </location>
</feature>
<evidence type="ECO:0000259" key="12">
    <source>
        <dbReference type="Pfam" id="PF13878"/>
    </source>
</evidence>
<evidence type="ECO:0000256" key="7">
    <source>
        <dbReference type="ARBA" id="ARBA00023242"/>
    </source>
</evidence>
<dbReference type="GO" id="GO:0007064">
    <property type="term" value="P:mitotic sister chromatid cohesion"/>
    <property type="evidence" value="ECO:0007669"/>
    <property type="project" value="TreeGrafter"/>
</dbReference>
<dbReference type="GO" id="GO:0005634">
    <property type="term" value="C:nucleus"/>
    <property type="evidence" value="ECO:0007669"/>
    <property type="project" value="UniProtKB-SubCell"/>
</dbReference>
<evidence type="ECO:0000256" key="8">
    <source>
        <dbReference type="ARBA" id="ARBA00023306"/>
    </source>
</evidence>
<dbReference type="PANTHER" id="PTHR45884:SF3">
    <property type="entry name" value="N-ACETYLTRANSFERASE ESCO2"/>
    <property type="match status" value="1"/>
</dbReference>
<keyword evidence="8" id="KW-0131">Cell cycle</keyword>
<dbReference type="GO" id="GO:0000785">
    <property type="term" value="C:chromatin"/>
    <property type="evidence" value="ECO:0007669"/>
    <property type="project" value="TreeGrafter"/>
</dbReference>
<dbReference type="GO" id="GO:0008270">
    <property type="term" value="F:zinc ion binding"/>
    <property type="evidence" value="ECO:0007669"/>
    <property type="project" value="UniProtKB-KW"/>
</dbReference>
<dbReference type="Pfam" id="PF13880">
    <property type="entry name" value="Acetyltransf_13"/>
    <property type="match status" value="1"/>
</dbReference>
<evidence type="ECO:0000256" key="4">
    <source>
        <dbReference type="ARBA" id="ARBA00022723"/>
    </source>
</evidence>